<keyword evidence="3" id="KW-1185">Reference proteome</keyword>
<evidence type="ECO:0000259" key="1">
    <source>
        <dbReference type="Pfam" id="PF12697"/>
    </source>
</evidence>
<gene>
    <name evidence="2" type="ORF">QO005_004522</name>
</gene>
<dbReference type="InterPro" id="IPR029058">
    <property type="entry name" value="AB_hydrolase_fold"/>
</dbReference>
<sequence>MVDWQGQTPAALPIGLPDCFGLYTEARGAPARQAAVLFLSPWGYEELCTHKLFRLMADGLAARGIASLRFDYPGTGDALDEVTSLDCWRKSIREALSALGRMTGDAPVFLLGHGLGAALALVMADALGDRVAGVVSMAPVASGRAYVRELQFWSRVIDDGLGLPEHVRITDRVAIGGHAMPPAIAEELKRFNVSALLPQAEKPMLFVVRGERPADGDLTEAALALNPLVERVEYQGYDAMVANPAMAVMPRATAHAVVGWIDSKASKLRRDLRTSEAPALLETDGFREEALRFGPQGRLYGVLTEPAGARRGATVLLLNTAYDRHSGWGRNNIDMARKLAQRGIACLRFDPANVGDSPPLPGAPEQVLYSEHQLLDVKAALDLLEARQLLPALAIGRCSGGYLAFRALVEDERIKAACLANPFVFYWDPLREVDGNLSVVPRSLDTYRKLLVSPQTLKRIFSGKVDLKNAARNFARVGWRRFLLKTGLNHVATPEARLVHREVKTAFARLLARNAKLLLLYSENDVGLEHFYQQFGVDGRGLKRYGNAEIEILAGVDHNFSPPAARALYLERVITLATSERLG</sequence>
<comment type="caution">
    <text evidence="2">The sequence shown here is derived from an EMBL/GenBank/DDBJ whole genome shotgun (WGS) entry which is preliminary data.</text>
</comment>
<dbReference type="InterPro" id="IPR053145">
    <property type="entry name" value="AB_hydrolase_Est10"/>
</dbReference>
<evidence type="ECO:0000313" key="2">
    <source>
        <dbReference type="EMBL" id="MDQ0458163.1"/>
    </source>
</evidence>
<dbReference type="PANTHER" id="PTHR43265:SF1">
    <property type="entry name" value="ESTERASE ESTD"/>
    <property type="match status" value="1"/>
</dbReference>
<dbReference type="RefSeq" id="WP_307160269.1">
    <property type="nucleotide sequence ID" value="NZ_JAUSWH010000024.1"/>
</dbReference>
<organism evidence="2 3">
    <name type="scientific">Rhizobium paknamense</name>
    <dbReference type="NCBI Taxonomy" id="1206817"/>
    <lineage>
        <taxon>Bacteria</taxon>
        <taxon>Pseudomonadati</taxon>
        <taxon>Pseudomonadota</taxon>
        <taxon>Alphaproteobacteria</taxon>
        <taxon>Hyphomicrobiales</taxon>
        <taxon>Rhizobiaceae</taxon>
        <taxon>Rhizobium/Agrobacterium group</taxon>
        <taxon>Rhizobium</taxon>
    </lineage>
</organism>
<dbReference type="Gene3D" id="3.40.50.1820">
    <property type="entry name" value="alpha/beta hydrolase"/>
    <property type="match status" value="2"/>
</dbReference>
<dbReference type="EMBL" id="JAUSWH010000024">
    <property type="protein sequence ID" value="MDQ0458163.1"/>
    <property type="molecule type" value="Genomic_DNA"/>
</dbReference>
<reference evidence="2 3" key="1">
    <citation type="submission" date="2023-07" db="EMBL/GenBank/DDBJ databases">
        <title>Genomic Encyclopedia of Type Strains, Phase IV (KMG-IV): sequencing the most valuable type-strain genomes for metagenomic binning, comparative biology and taxonomic classification.</title>
        <authorList>
            <person name="Goeker M."/>
        </authorList>
    </citation>
    <scope>NUCLEOTIDE SEQUENCE [LARGE SCALE GENOMIC DNA]</scope>
    <source>
        <strain evidence="2 3">DSM 100301</strain>
    </source>
</reference>
<protein>
    <submittedName>
        <fullName evidence="2">Pimeloyl-ACP methyl ester carboxylesterase</fullName>
    </submittedName>
</protein>
<dbReference type="PANTHER" id="PTHR43265">
    <property type="entry name" value="ESTERASE ESTD"/>
    <property type="match status" value="1"/>
</dbReference>
<accession>A0ABU0IIS5</accession>
<proteinExistence type="predicted"/>
<dbReference type="Pfam" id="PF12697">
    <property type="entry name" value="Abhydrolase_6"/>
    <property type="match status" value="2"/>
</dbReference>
<feature type="domain" description="AB hydrolase-1" evidence="1">
    <location>
        <begin position="40"/>
        <end position="205"/>
    </location>
</feature>
<evidence type="ECO:0000313" key="3">
    <source>
        <dbReference type="Proteomes" id="UP001235269"/>
    </source>
</evidence>
<dbReference type="InterPro" id="IPR000073">
    <property type="entry name" value="AB_hydrolase_1"/>
</dbReference>
<dbReference type="SUPFAM" id="SSF53474">
    <property type="entry name" value="alpha/beta-Hydrolases"/>
    <property type="match status" value="2"/>
</dbReference>
<dbReference type="Proteomes" id="UP001235269">
    <property type="component" value="Unassembled WGS sequence"/>
</dbReference>
<name>A0ABU0IIS5_9HYPH</name>
<feature type="domain" description="AB hydrolase-1" evidence="1">
    <location>
        <begin position="315"/>
        <end position="561"/>
    </location>
</feature>